<keyword evidence="7" id="KW-0067">ATP-binding</keyword>
<keyword evidence="6 9" id="KW-0418">Kinase</keyword>
<sequence length="356" mass="38818">MTSDNVPEQVDRLLGNSDLVEALENKQFKRFLDQVPIALVISRIGSGGERIIYANPEFERLSGLAAAEVEDREWAVLEAVPAAAQEGASLGQAVTAGTDRIGTFKRNAGDSTALLDVYSNVVEDDEGTPCFRLVALVDVTEHKQTEREELESRIKEQDLLLRELQHRVKNNLQMITALIRLEARGNPPPDTRSFERLAGRVEALTTLYEAMANGDNSQEVDLGTYIGQIAAAVMASNACDGVSLDMKIDPYPVSVNVAMPTGLVVNELLTNALKHAFNGREGGVITLRSTFEDDGYRVIVADDGIGFPDGETWPKHGKLGELIAQSLRENSRADLQVISTPGQGTRATIRFRNDSV</sequence>
<dbReference type="SUPFAM" id="SSF55874">
    <property type="entry name" value="ATPase domain of HSP90 chaperone/DNA topoisomerase II/histidine kinase"/>
    <property type="match status" value="1"/>
</dbReference>
<dbReference type="InterPro" id="IPR000014">
    <property type="entry name" value="PAS"/>
</dbReference>
<dbReference type="SMART" id="SM00387">
    <property type="entry name" value="HATPase_c"/>
    <property type="match status" value="1"/>
</dbReference>
<dbReference type="RefSeq" id="WP_180161393.1">
    <property type="nucleotide sequence ID" value="NZ_CABFNB010000011.1"/>
</dbReference>
<keyword evidence="5" id="KW-0547">Nucleotide-binding</keyword>
<evidence type="ECO:0000256" key="1">
    <source>
        <dbReference type="ARBA" id="ARBA00000085"/>
    </source>
</evidence>
<evidence type="ECO:0000256" key="4">
    <source>
        <dbReference type="ARBA" id="ARBA00022679"/>
    </source>
</evidence>
<feature type="domain" description="Histidine kinase" evidence="8">
    <location>
        <begin position="163"/>
        <end position="355"/>
    </location>
</feature>
<dbReference type="Proteomes" id="UP000507954">
    <property type="component" value="Unassembled WGS sequence"/>
</dbReference>
<keyword evidence="4" id="KW-0808">Transferase</keyword>
<evidence type="ECO:0000256" key="5">
    <source>
        <dbReference type="ARBA" id="ARBA00022741"/>
    </source>
</evidence>
<dbReference type="InterPro" id="IPR035965">
    <property type="entry name" value="PAS-like_dom_sf"/>
</dbReference>
<dbReference type="GO" id="GO:0004673">
    <property type="term" value="F:protein histidine kinase activity"/>
    <property type="evidence" value="ECO:0007669"/>
    <property type="project" value="UniProtKB-EC"/>
</dbReference>
<gene>
    <name evidence="9" type="ORF">EMEDMD4_1080077</name>
</gene>
<dbReference type="Pfam" id="PF07568">
    <property type="entry name" value="HisKA_2"/>
    <property type="match status" value="1"/>
</dbReference>
<evidence type="ECO:0000256" key="6">
    <source>
        <dbReference type="ARBA" id="ARBA00022777"/>
    </source>
</evidence>
<dbReference type="Gene3D" id="3.30.450.20">
    <property type="entry name" value="PAS domain"/>
    <property type="match status" value="1"/>
</dbReference>
<dbReference type="EC" id="2.7.13.3" evidence="2"/>
<dbReference type="AlphaFoldDB" id="A0A508WUZ9"/>
<evidence type="ECO:0000256" key="7">
    <source>
        <dbReference type="ARBA" id="ARBA00022840"/>
    </source>
</evidence>
<organism evidence="9">
    <name type="scientific">Sinorhizobium medicae</name>
    <dbReference type="NCBI Taxonomy" id="110321"/>
    <lineage>
        <taxon>Bacteria</taxon>
        <taxon>Pseudomonadati</taxon>
        <taxon>Pseudomonadota</taxon>
        <taxon>Alphaproteobacteria</taxon>
        <taxon>Hyphomicrobiales</taxon>
        <taxon>Rhizobiaceae</taxon>
        <taxon>Sinorhizobium/Ensifer group</taxon>
        <taxon>Sinorhizobium</taxon>
    </lineage>
</organism>
<evidence type="ECO:0000256" key="3">
    <source>
        <dbReference type="ARBA" id="ARBA00022553"/>
    </source>
</evidence>
<evidence type="ECO:0000259" key="8">
    <source>
        <dbReference type="PROSITE" id="PS50109"/>
    </source>
</evidence>
<dbReference type="PANTHER" id="PTHR41523">
    <property type="entry name" value="TWO-COMPONENT SYSTEM SENSOR PROTEIN"/>
    <property type="match status" value="1"/>
</dbReference>
<dbReference type="PROSITE" id="PS50109">
    <property type="entry name" value="HIS_KIN"/>
    <property type="match status" value="1"/>
</dbReference>
<dbReference type="EMBL" id="CABFNB010000011">
    <property type="protein sequence ID" value="VTZ59499.1"/>
    <property type="molecule type" value="Genomic_DNA"/>
</dbReference>
<dbReference type="PANTHER" id="PTHR41523:SF8">
    <property type="entry name" value="ETHYLENE RESPONSE SENSOR PROTEIN"/>
    <property type="match status" value="1"/>
</dbReference>
<name>A0A508WUZ9_9HYPH</name>
<dbReference type="Pfam" id="PF13188">
    <property type="entry name" value="PAS_8"/>
    <property type="match status" value="1"/>
</dbReference>
<dbReference type="InterPro" id="IPR011495">
    <property type="entry name" value="Sig_transdc_His_kin_sub2_dim/P"/>
</dbReference>
<protein>
    <recommendedName>
        <fullName evidence="2">histidine kinase</fullName>
        <ecNumber evidence="2">2.7.13.3</ecNumber>
    </recommendedName>
</protein>
<dbReference type="InterPro" id="IPR005467">
    <property type="entry name" value="His_kinase_dom"/>
</dbReference>
<dbReference type="InterPro" id="IPR003594">
    <property type="entry name" value="HATPase_dom"/>
</dbReference>
<proteinExistence type="predicted"/>
<dbReference type="SUPFAM" id="SSF55785">
    <property type="entry name" value="PYP-like sensor domain (PAS domain)"/>
    <property type="match status" value="1"/>
</dbReference>
<keyword evidence="3" id="KW-0597">Phosphoprotein</keyword>
<dbReference type="InterPro" id="IPR036890">
    <property type="entry name" value="HATPase_C_sf"/>
</dbReference>
<comment type="catalytic activity">
    <reaction evidence="1">
        <text>ATP + protein L-histidine = ADP + protein N-phospho-L-histidine.</text>
        <dbReference type="EC" id="2.7.13.3"/>
    </reaction>
</comment>
<evidence type="ECO:0000313" key="9">
    <source>
        <dbReference type="EMBL" id="VTZ59499.1"/>
    </source>
</evidence>
<accession>A0A508WUZ9</accession>
<dbReference type="NCBIfam" id="TIGR00229">
    <property type="entry name" value="sensory_box"/>
    <property type="match status" value="1"/>
</dbReference>
<dbReference type="GO" id="GO:0005524">
    <property type="term" value="F:ATP binding"/>
    <property type="evidence" value="ECO:0007669"/>
    <property type="project" value="UniProtKB-KW"/>
</dbReference>
<evidence type="ECO:0000256" key="2">
    <source>
        <dbReference type="ARBA" id="ARBA00012438"/>
    </source>
</evidence>
<dbReference type="Pfam" id="PF02518">
    <property type="entry name" value="HATPase_c"/>
    <property type="match status" value="1"/>
</dbReference>
<dbReference type="Gene3D" id="3.30.565.10">
    <property type="entry name" value="Histidine kinase-like ATPase, C-terminal domain"/>
    <property type="match status" value="1"/>
</dbReference>
<reference evidence="9" key="1">
    <citation type="submission" date="2019-06" db="EMBL/GenBank/DDBJ databases">
        <authorList>
            <person name="Le Quere A."/>
            <person name="Colella S."/>
        </authorList>
    </citation>
    <scope>NUCLEOTIDE SEQUENCE</scope>
    <source>
        <strain evidence="9">EmedicaeMD41</strain>
    </source>
</reference>